<evidence type="ECO:0000313" key="15">
    <source>
        <dbReference type="Proteomes" id="UP000179807"/>
    </source>
</evidence>
<evidence type="ECO:0000256" key="10">
    <source>
        <dbReference type="RuleBase" id="RU361185"/>
    </source>
</evidence>
<name>A0A1J4JPF9_9EUKA</name>
<proteinExistence type="inferred from homology"/>
<evidence type="ECO:0000313" key="14">
    <source>
        <dbReference type="EMBL" id="OHT00915.1"/>
    </source>
</evidence>
<evidence type="ECO:0000256" key="4">
    <source>
        <dbReference type="ARBA" id="ARBA00022729"/>
    </source>
</evidence>
<dbReference type="InterPro" id="IPR048395">
    <property type="entry name" value="Glyco_hydro_31_C"/>
</dbReference>
<dbReference type="InterPro" id="IPR000322">
    <property type="entry name" value="Glyco_hydro_31_TIM"/>
</dbReference>
<evidence type="ECO:0000256" key="3">
    <source>
        <dbReference type="ARBA" id="ARBA00007806"/>
    </source>
</evidence>
<dbReference type="CDD" id="cd06603">
    <property type="entry name" value="GH31_GANC_GANAB_alpha"/>
    <property type="match status" value="1"/>
</dbReference>
<evidence type="ECO:0000256" key="5">
    <source>
        <dbReference type="ARBA" id="ARBA00022801"/>
    </source>
</evidence>
<dbReference type="OrthoDB" id="3237269at2759"/>
<evidence type="ECO:0000256" key="7">
    <source>
        <dbReference type="ARBA" id="ARBA00023180"/>
    </source>
</evidence>
<comment type="subcellular location">
    <subcellularLocation>
        <location evidence="1">Endoplasmic reticulum</location>
    </subcellularLocation>
</comment>
<evidence type="ECO:0000256" key="1">
    <source>
        <dbReference type="ARBA" id="ARBA00004240"/>
    </source>
</evidence>
<dbReference type="SUPFAM" id="SSF74650">
    <property type="entry name" value="Galactose mutarotase-like"/>
    <property type="match status" value="1"/>
</dbReference>
<dbReference type="VEuPathDB" id="TrichDB:TRFO_32309"/>
<dbReference type="GO" id="GO:0030246">
    <property type="term" value="F:carbohydrate binding"/>
    <property type="evidence" value="ECO:0007669"/>
    <property type="project" value="InterPro"/>
</dbReference>
<dbReference type="InterPro" id="IPR017853">
    <property type="entry name" value="GH"/>
</dbReference>
<dbReference type="Gene3D" id="3.20.20.80">
    <property type="entry name" value="Glycosidases"/>
    <property type="match status" value="2"/>
</dbReference>
<dbReference type="CDD" id="cd14752">
    <property type="entry name" value="GH31_N"/>
    <property type="match status" value="1"/>
</dbReference>
<dbReference type="InterPro" id="IPR013780">
    <property type="entry name" value="Glyco_hydro_b"/>
</dbReference>
<keyword evidence="7" id="KW-0325">Glycoprotein</keyword>
<dbReference type="InterPro" id="IPR011013">
    <property type="entry name" value="Gal_mutarotase_sf_dom"/>
</dbReference>
<evidence type="ECO:0000256" key="6">
    <source>
        <dbReference type="ARBA" id="ARBA00022824"/>
    </source>
</evidence>
<evidence type="ECO:0000259" key="12">
    <source>
        <dbReference type="Pfam" id="PF13802"/>
    </source>
</evidence>
<feature type="domain" description="Glycoside hydrolase family 31 TIM barrel" evidence="11">
    <location>
        <begin position="316"/>
        <end position="646"/>
    </location>
</feature>
<dbReference type="EMBL" id="MLAK01000933">
    <property type="protein sequence ID" value="OHT00915.1"/>
    <property type="molecule type" value="Genomic_DNA"/>
</dbReference>
<dbReference type="GO" id="GO:0006491">
    <property type="term" value="P:N-glycan processing"/>
    <property type="evidence" value="ECO:0007669"/>
    <property type="project" value="TreeGrafter"/>
</dbReference>
<dbReference type="InterPro" id="IPR030458">
    <property type="entry name" value="Glyco_hydro_31_AS"/>
</dbReference>
<dbReference type="AlphaFoldDB" id="A0A1J4JPF9"/>
<reference evidence="14" key="1">
    <citation type="submission" date="2016-10" db="EMBL/GenBank/DDBJ databases">
        <authorList>
            <person name="Benchimol M."/>
            <person name="Almeida L.G."/>
            <person name="Vasconcelos A.T."/>
            <person name="Perreira-Neves A."/>
            <person name="Rosa I.A."/>
            <person name="Tasca T."/>
            <person name="Bogo M.R."/>
            <person name="de Souza W."/>
        </authorList>
    </citation>
    <scope>NUCLEOTIDE SEQUENCE [LARGE SCALE GENOMIC DNA]</scope>
    <source>
        <strain evidence="14">K</strain>
    </source>
</reference>
<dbReference type="Proteomes" id="UP000179807">
    <property type="component" value="Unassembled WGS sequence"/>
</dbReference>
<dbReference type="PROSITE" id="PS00129">
    <property type="entry name" value="GLYCOSYL_HYDROL_F31_1"/>
    <property type="match status" value="1"/>
</dbReference>
<dbReference type="GO" id="GO:0090599">
    <property type="term" value="F:alpha-glucosidase activity"/>
    <property type="evidence" value="ECO:0007669"/>
    <property type="project" value="TreeGrafter"/>
</dbReference>
<feature type="domain" description="Glycoside hydrolase family 31 N-terminal" evidence="12">
    <location>
        <begin position="66"/>
        <end position="276"/>
    </location>
</feature>
<dbReference type="PANTHER" id="PTHR22762:SF54">
    <property type="entry name" value="BCDNA.GH04962"/>
    <property type="match status" value="1"/>
</dbReference>
<dbReference type="RefSeq" id="XP_068354051.1">
    <property type="nucleotide sequence ID" value="XM_068508422.1"/>
</dbReference>
<keyword evidence="4" id="KW-0732">Signal</keyword>
<evidence type="ECO:0000259" key="11">
    <source>
        <dbReference type="Pfam" id="PF01055"/>
    </source>
</evidence>
<dbReference type="PANTHER" id="PTHR22762">
    <property type="entry name" value="ALPHA-GLUCOSIDASE"/>
    <property type="match status" value="1"/>
</dbReference>
<comment type="similarity">
    <text evidence="3 10">Belongs to the glycosyl hydrolase 31 family.</text>
</comment>
<sequence>MFSFFITFLVAYNQTNYRQCKDSPFCARNRFVEGQNWESDPSQSQLSNSVFTLPLVDPTYNKKLSLRLTFHENNFIHFKISPAESESFERFDCSSEPSVVNQTILEHPNEVQQNQNDTHIQLTSGKMSAVIQIKPFTLTILENDVQKVTVNSDLKSIFESNLNENDHPNHFAKANFQKYKETLKNGPASVAMTFLFHDEELKFAGLPSHSLSTALPSTVLDDKAVSEPLRLFNNDANEFEANSVAALYGSIPYLVGYSNGASTSVFWCNPSETWVDIDNEKRTARFVSETGYIDCFVFSGTHSEVTQSYAALTGRPPLPQIFSLGFHQSRWSYMNTKEVRLVQKHLDINMIPHDSIWLDIDHTDNKKYFTFDPKNFKDVRKLAKDLAKNNRYLVAIVDPHLKVERDYQVYYEAKDGSYFIKGKNKRDYIAKSWPGRSGFVDFLNPEASEWWANNYGYNTHRSASPNMFIWNDMNEPAVMNEPESTCPRDCIHFNGFENRDVHNIYGHMMSRSSFEGVLKRNPDQEERPFVLTRSYFAGTQKYAFMWTGDNTADWDHLRNSISMTLTLGISGFPYSGSDVGGFFNSPDHDLLLRWYQVGAYCYPFFRTHCHHKSDHREPYVLKGDYLNGVKAAIQERYQLLPLWYTQAYLTSLTGEPIVRPLWYEFAETEASEIENQVMIGDSLLIIPFLSQEEEDLQAYMPRARWYEYRTLSEVGKSGELLTIRFDRINVPVFVRGGKIVCTKPKVRKSAIATINDPFSMIVALDNEQKASGVVYVDDGHTYNYTANGAKIFRSFHFDGTKLTSREIEQSNHDSDFIKDYSAQIDLIQIACLEKIPSVVKNQNGDEVEMTNADGVLQLFVSLGMKDDWELTFEY</sequence>
<dbReference type="GO" id="GO:0005975">
    <property type="term" value="P:carbohydrate metabolic process"/>
    <property type="evidence" value="ECO:0007669"/>
    <property type="project" value="InterPro"/>
</dbReference>
<dbReference type="InterPro" id="IPR025887">
    <property type="entry name" value="Glyco_hydro_31_N_dom"/>
</dbReference>
<comment type="caution">
    <text evidence="14">The sequence shown here is derived from an EMBL/GenBank/DDBJ whole genome shotgun (WGS) entry which is preliminary data.</text>
</comment>
<protein>
    <recommendedName>
        <fullName evidence="9">Glucosidase II subunit alpha</fullName>
    </recommendedName>
</protein>
<dbReference type="GeneID" id="94843126"/>
<keyword evidence="6" id="KW-0256">Endoplasmic reticulum</keyword>
<dbReference type="GO" id="GO:0005783">
    <property type="term" value="C:endoplasmic reticulum"/>
    <property type="evidence" value="ECO:0007669"/>
    <property type="project" value="UniProtKB-SubCell"/>
</dbReference>
<evidence type="ECO:0000256" key="8">
    <source>
        <dbReference type="ARBA" id="ARBA00023295"/>
    </source>
</evidence>
<feature type="domain" description="Glycosyl hydrolase family 31 C-terminal" evidence="13">
    <location>
        <begin position="654"/>
        <end position="740"/>
    </location>
</feature>
<keyword evidence="5 10" id="KW-0378">Hydrolase</keyword>
<dbReference type="SUPFAM" id="SSF51445">
    <property type="entry name" value="(Trans)glycosidases"/>
    <property type="match status" value="1"/>
</dbReference>
<organism evidence="14 15">
    <name type="scientific">Tritrichomonas foetus</name>
    <dbReference type="NCBI Taxonomy" id="1144522"/>
    <lineage>
        <taxon>Eukaryota</taxon>
        <taxon>Metamonada</taxon>
        <taxon>Parabasalia</taxon>
        <taxon>Tritrichomonadida</taxon>
        <taxon>Tritrichomonadidae</taxon>
        <taxon>Tritrichomonas</taxon>
    </lineage>
</organism>
<dbReference type="Gene3D" id="2.60.40.1760">
    <property type="entry name" value="glycosyl hydrolase (family 31)"/>
    <property type="match status" value="1"/>
</dbReference>
<dbReference type="Pfam" id="PF13802">
    <property type="entry name" value="Gal_mutarotas_2"/>
    <property type="match status" value="1"/>
</dbReference>
<dbReference type="SUPFAM" id="SSF51011">
    <property type="entry name" value="Glycosyl hydrolase domain"/>
    <property type="match status" value="1"/>
</dbReference>
<dbReference type="Gene3D" id="2.60.40.1180">
    <property type="entry name" value="Golgi alpha-mannosidase II"/>
    <property type="match status" value="2"/>
</dbReference>
<keyword evidence="8 10" id="KW-0326">Glycosidase</keyword>
<dbReference type="Pfam" id="PF01055">
    <property type="entry name" value="Glyco_hydro_31_2nd"/>
    <property type="match status" value="1"/>
</dbReference>
<gene>
    <name evidence="14" type="primary">modA</name>
    <name evidence="14" type="ORF">TRFO_32309</name>
</gene>
<evidence type="ECO:0000259" key="13">
    <source>
        <dbReference type="Pfam" id="PF21365"/>
    </source>
</evidence>
<accession>A0A1J4JPF9</accession>
<evidence type="ECO:0000256" key="2">
    <source>
        <dbReference type="ARBA" id="ARBA00004833"/>
    </source>
</evidence>
<evidence type="ECO:0000256" key="9">
    <source>
        <dbReference type="ARBA" id="ARBA00042895"/>
    </source>
</evidence>
<comment type="pathway">
    <text evidence="2">Glycan metabolism; N-glycan metabolism.</text>
</comment>
<dbReference type="Pfam" id="PF21365">
    <property type="entry name" value="Glyco_hydro_31_3rd"/>
    <property type="match status" value="1"/>
</dbReference>
<keyword evidence="15" id="KW-1185">Reference proteome</keyword>